<protein>
    <submittedName>
        <fullName evidence="5">EB domain-containing protein</fullName>
    </submittedName>
</protein>
<proteinExistence type="predicted"/>
<keyword evidence="2" id="KW-0732">Signal</keyword>
<feature type="region of interest" description="Disordered" evidence="1">
    <location>
        <begin position="145"/>
        <end position="182"/>
    </location>
</feature>
<dbReference type="SMART" id="SM00181">
    <property type="entry name" value="EGF"/>
    <property type="match status" value="3"/>
</dbReference>
<feature type="domain" description="EGF-like" evidence="3">
    <location>
        <begin position="308"/>
        <end position="341"/>
    </location>
</feature>
<evidence type="ECO:0000313" key="5">
    <source>
        <dbReference type="WBParaSite" id="L893_g29809.t1"/>
    </source>
</evidence>
<keyword evidence="4" id="KW-1185">Reference proteome</keyword>
<sequence>MKLLLVVLVLSAVTIIPTYCENMNSASAFASVPLHSKCSELVVCPPPARCVSGICQCAYPYVSHEHRCILKEKEGDDGEGDVSVHDDAAVRGHSSSDLVIESKVLHEVLGLKRRQEPTIVSISRASDGAPTLQLYELKPIASVAVQESTNSSPPTSEPPLSRPASDSPVPRQQVVSQLPAEPIVTDIPATSVNLDRAPHEQPIYHTASFFYSLPDFVHYQQTVSSSLPYPADFATPQRETSEPPPFLHARDLYSPTTIAHPLSSPVHDSVFSQKLPHFIQPVSHPYIVQPTAGFRYIELTTTPSLGDPCGDAGLLCGGGSVCHMRECVCPQGFYPSETICKEAPRELNSLPPQEPLERPTPSLANPDDRCTVPCAGEAICVSGYCSCPQGTAYVPSTGCVLHSTVHLETVGSFPVGYTCTHPAQCGRGAFCGQGVCMCGLSYVQHGTTCVKRKHLRPRTSIIERGVEVNSASAGSSEN</sequence>
<reference evidence="5" key="1">
    <citation type="submission" date="2016-11" db="UniProtKB">
        <authorList>
            <consortium name="WormBaseParasite"/>
        </authorList>
    </citation>
    <scope>IDENTIFICATION</scope>
</reference>
<feature type="chain" id="PRO_5009313906" evidence="2">
    <location>
        <begin position="21"/>
        <end position="478"/>
    </location>
</feature>
<feature type="domain" description="EGF-like" evidence="3">
    <location>
        <begin position="369"/>
        <end position="400"/>
    </location>
</feature>
<organism evidence="4 5">
    <name type="scientific">Steinernema glaseri</name>
    <dbReference type="NCBI Taxonomy" id="37863"/>
    <lineage>
        <taxon>Eukaryota</taxon>
        <taxon>Metazoa</taxon>
        <taxon>Ecdysozoa</taxon>
        <taxon>Nematoda</taxon>
        <taxon>Chromadorea</taxon>
        <taxon>Rhabditida</taxon>
        <taxon>Tylenchina</taxon>
        <taxon>Panagrolaimomorpha</taxon>
        <taxon>Strongyloidoidea</taxon>
        <taxon>Steinernematidae</taxon>
        <taxon>Steinernema</taxon>
    </lineage>
</organism>
<dbReference type="PANTHER" id="PTHR39069">
    <property type="entry name" value="ECDYSONE-INDUCIBLE GENE E1, ISOFORM A"/>
    <property type="match status" value="1"/>
</dbReference>
<feature type="signal peptide" evidence="2">
    <location>
        <begin position="1"/>
        <end position="20"/>
    </location>
</feature>
<feature type="domain" description="EGF-like" evidence="3">
    <location>
        <begin position="37"/>
        <end position="69"/>
    </location>
</feature>
<dbReference type="WBParaSite" id="L893_g29809.t1">
    <property type="protein sequence ID" value="L893_g29809.t1"/>
    <property type="gene ID" value="L893_g29809"/>
</dbReference>
<name>A0A1I7ZTL4_9BILA</name>
<evidence type="ECO:0000313" key="4">
    <source>
        <dbReference type="Proteomes" id="UP000095287"/>
    </source>
</evidence>
<dbReference type="InterPro" id="IPR000742">
    <property type="entry name" value="EGF"/>
</dbReference>
<dbReference type="PANTHER" id="PTHR39069:SF8">
    <property type="entry name" value="FI17111P1"/>
    <property type="match status" value="1"/>
</dbReference>
<evidence type="ECO:0000256" key="1">
    <source>
        <dbReference type="SAM" id="MobiDB-lite"/>
    </source>
</evidence>
<accession>A0A1I7ZTL4</accession>
<dbReference type="Proteomes" id="UP000095287">
    <property type="component" value="Unplaced"/>
</dbReference>
<evidence type="ECO:0000259" key="3">
    <source>
        <dbReference type="SMART" id="SM00181"/>
    </source>
</evidence>
<dbReference type="AlphaFoldDB" id="A0A1I7ZTL4"/>
<evidence type="ECO:0000256" key="2">
    <source>
        <dbReference type="SAM" id="SignalP"/>
    </source>
</evidence>